<organism evidence="1 2">
    <name type="scientific">Piloderma croceum (strain F 1598)</name>
    <dbReference type="NCBI Taxonomy" id="765440"/>
    <lineage>
        <taxon>Eukaryota</taxon>
        <taxon>Fungi</taxon>
        <taxon>Dikarya</taxon>
        <taxon>Basidiomycota</taxon>
        <taxon>Agaricomycotina</taxon>
        <taxon>Agaricomycetes</taxon>
        <taxon>Agaricomycetidae</taxon>
        <taxon>Atheliales</taxon>
        <taxon>Atheliaceae</taxon>
        <taxon>Piloderma</taxon>
    </lineage>
</organism>
<dbReference type="InParanoid" id="A0A0C3BVC6"/>
<dbReference type="PANTHER" id="PTHR31912:SF34">
    <property type="entry name" value="NOTOCHORD-RELATED PROTEIN"/>
    <property type="match status" value="1"/>
</dbReference>
<reference evidence="1 2" key="1">
    <citation type="submission" date="2014-04" db="EMBL/GenBank/DDBJ databases">
        <authorList>
            <consortium name="DOE Joint Genome Institute"/>
            <person name="Kuo A."/>
            <person name="Tarkka M."/>
            <person name="Buscot F."/>
            <person name="Kohler A."/>
            <person name="Nagy L.G."/>
            <person name="Floudas D."/>
            <person name="Copeland A."/>
            <person name="Barry K.W."/>
            <person name="Cichocki N."/>
            <person name="Veneault-Fourrey C."/>
            <person name="LaButti K."/>
            <person name="Lindquist E.A."/>
            <person name="Lipzen A."/>
            <person name="Lundell T."/>
            <person name="Morin E."/>
            <person name="Murat C."/>
            <person name="Sun H."/>
            <person name="Tunlid A."/>
            <person name="Henrissat B."/>
            <person name="Grigoriev I.V."/>
            <person name="Hibbett D.S."/>
            <person name="Martin F."/>
            <person name="Nordberg H.P."/>
            <person name="Cantor M.N."/>
            <person name="Hua S.X."/>
        </authorList>
    </citation>
    <scope>NUCLEOTIDE SEQUENCE [LARGE SCALE GENOMIC DNA]</scope>
    <source>
        <strain evidence="1 2">F 1598</strain>
    </source>
</reference>
<accession>A0A0C3BVC6</accession>
<reference evidence="2" key="2">
    <citation type="submission" date="2015-01" db="EMBL/GenBank/DDBJ databases">
        <title>Evolutionary Origins and Diversification of the Mycorrhizal Mutualists.</title>
        <authorList>
            <consortium name="DOE Joint Genome Institute"/>
            <consortium name="Mycorrhizal Genomics Consortium"/>
            <person name="Kohler A."/>
            <person name="Kuo A."/>
            <person name="Nagy L.G."/>
            <person name="Floudas D."/>
            <person name="Copeland A."/>
            <person name="Barry K.W."/>
            <person name="Cichocki N."/>
            <person name="Veneault-Fourrey C."/>
            <person name="LaButti K."/>
            <person name="Lindquist E.A."/>
            <person name="Lipzen A."/>
            <person name="Lundell T."/>
            <person name="Morin E."/>
            <person name="Murat C."/>
            <person name="Riley R."/>
            <person name="Ohm R."/>
            <person name="Sun H."/>
            <person name="Tunlid A."/>
            <person name="Henrissat B."/>
            <person name="Grigoriev I.V."/>
            <person name="Hibbett D.S."/>
            <person name="Martin F."/>
        </authorList>
    </citation>
    <scope>NUCLEOTIDE SEQUENCE [LARGE SCALE GENOMIC DNA]</scope>
    <source>
        <strain evidence="2">F 1598</strain>
    </source>
</reference>
<proteinExistence type="predicted"/>
<sequence length="575" mass="65776">MQLGCKKDPIPDYFEVSSTKTWTMLLSAQEDEVLAEALWNANSPAELQDLDVADIQEQEMGEFSRNVDQDWFSYHNKTMFLLNTIDNLPRLRISNSMMQDFSNPLVQPHLHFYPEILDSPITEIWHAEKWWKDIDPTNFAPMYNDWHGRHYYINVSSLFIGSSGVVSQACVHDDENTLISALDLEYNFLDLQNKNMIPEWHADTIKSGYPANMPNSDRAIANGNPFYLILVDFFGDDICGNRTKSWNKHWNISTRNNPVVVFDVTANEEVCFKLATNTGPSDNPMQSEITGHIGGKGNHFCHKSKVGGNKLHKESDDGYHSLFEPDILRTAAGTLAELKMQANLSCLGVAKMVSDSQTGTGVKDAYTQFWINQLIERVWETKHRVPFCSIDSIAEELWQWVTTNEDKIYNPFLSHSGFDLSKDTPIEILHTILLGVVKYLWHTQLKTIVQTNVFHIYDLTDEHHFLLTKAVGVLTALLWYPEINNLSEYLVDAFPIVFNLLAGQESLKHWVTDEQRCSAPASRDWVQARVMVQDFLQMQPMLQGLLEWHDPKPLVKGSVKLVMMKLIVKKCVCES</sequence>
<keyword evidence="2" id="KW-1185">Reference proteome</keyword>
<name>A0A0C3BVC6_PILCF</name>
<dbReference type="PANTHER" id="PTHR31912">
    <property type="entry name" value="IP13529P"/>
    <property type="match status" value="1"/>
</dbReference>
<dbReference type="OrthoDB" id="2506088at2759"/>
<dbReference type="AlphaFoldDB" id="A0A0C3BVC6"/>
<evidence type="ECO:0000313" key="1">
    <source>
        <dbReference type="EMBL" id="KIM81307.1"/>
    </source>
</evidence>
<gene>
    <name evidence="1" type="ORF">PILCRDRAFT_89258</name>
</gene>
<dbReference type="EMBL" id="KN833000">
    <property type="protein sequence ID" value="KIM81307.1"/>
    <property type="molecule type" value="Genomic_DNA"/>
</dbReference>
<protein>
    <submittedName>
        <fullName evidence="1">Uncharacterized protein</fullName>
    </submittedName>
</protein>
<dbReference type="Proteomes" id="UP000054166">
    <property type="component" value="Unassembled WGS sequence"/>
</dbReference>
<evidence type="ECO:0000313" key="2">
    <source>
        <dbReference type="Proteomes" id="UP000054166"/>
    </source>
</evidence>
<dbReference type="STRING" id="765440.A0A0C3BVC6"/>
<dbReference type="HOGENOM" id="CLU_474156_0_0_1"/>